<protein>
    <recommendedName>
        <fullName evidence="5">Leucine-responsive regulatory protein</fullName>
    </recommendedName>
</protein>
<dbReference type="RefSeq" id="WP_379913338.1">
    <property type="nucleotide sequence ID" value="NZ_JBHSWE010000001.1"/>
</dbReference>
<evidence type="ECO:0000259" key="6">
    <source>
        <dbReference type="PROSITE" id="PS50956"/>
    </source>
</evidence>
<dbReference type="Pfam" id="PF01037">
    <property type="entry name" value="AsnC_trans_reg"/>
    <property type="match status" value="1"/>
</dbReference>
<dbReference type="InterPro" id="IPR000485">
    <property type="entry name" value="AsnC-type_HTH_dom"/>
</dbReference>
<dbReference type="InterPro" id="IPR019887">
    <property type="entry name" value="Tscrpt_reg_AsnC/Lrp_C"/>
</dbReference>
<comment type="caution">
    <text evidence="7">The sequence shown here is derived from an EMBL/GenBank/DDBJ whole genome shotgun (WGS) entry which is preliminary data.</text>
</comment>
<dbReference type="SUPFAM" id="SSF54909">
    <property type="entry name" value="Dimeric alpha+beta barrel"/>
    <property type="match status" value="1"/>
</dbReference>
<keyword evidence="3" id="KW-0010">Activator</keyword>
<name>A0ABW2A6A1_9GAMM</name>
<dbReference type="Gene3D" id="3.30.70.920">
    <property type="match status" value="1"/>
</dbReference>
<dbReference type="InterPro" id="IPR011991">
    <property type="entry name" value="ArsR-like_HTH"/>
</dbReference>
<dbReference type="SMART" id="SM00344">
    <property type="entry name" value="HTH_ASNC"/>
    <property type="match status" value="1"/>
</dbReference>
<organism evidence="7 8">
    <name type="scientific">Marinobacterium aestuariivivens</name>
    <dbReference type="NCBI Taxonomy" id="1698799"/>
    <lineage>
        <taxon>Bacteria</taxon>
        <taxon>Pseudomonadati</taxon>
        <taxon>Pseudomonadota</taxon>
        <taxon>Gammaproteobacteria</taxon>
        <taxon>Oceanospirillales</taxon>
        <taxon>Oceanospirillaceae</taxon>
        <taxon>Marinobacterium</taxon>
    </lineage>
</organism>
<dbReference type="Gene3D" id="1.10.10.10">
    <property type="entry name" value="Winged helix-like DNA-binding domain superfamily/Winged helix DNA-binding domain"/>
    <property type="match status" value="1"/>
</dbReference>
<reference evidence="8" key="1">
    <citation type="journal article" date="2019" name="Int. J. Syst. Evol. Microbiol.">
        <title>The Global Catalogue of Microorganisms (GCM) 10K type strain sequencing project: providing services to taxonomists for standard genome sequencing and annotation.</title>
        <authorList>
            <consortium name="The Broad Institute Genomics Platform"/>
            <consortium name="The Broad Institute Genome Sequencing Center for Infectious Disease"/>
            <person name="Wu L."/>
            <person name="Ma J."/>
        </authorList>
    </citation>
    <scope>NUCLEOTIDE SEQUENCE [LARGE SCALE GENOMIC DNA]</scope>
    <source>
        <strain evidence="8">NBRC 111756</strain>
    </source>
</reference>
<dbReference type="Pfam" id="PF13412">
    <property type="entry name" value="HTH_24"/>
    <property type="match status" value="1"/>
</dbReference>
<evidence type="ECO:0000256" key="5">
    <source>
        <dbReference type="ARBA" id="ARBA00039227"/>
    </source>
</evidence>
<evidence type="ECO:0000256" key="1">
    <source>
        <dbReference type="ARBA" id="ARBA00023015"/>
    </source>
</evidence>
<keyword evidence="1" id="KW-0805">Transcription regulation</keyword>
<feature type="domain" description="HTH asnC-type" evidence="6">
    <location>
        <begin position="18"/>
        <end position="79"/>
    </location>
</feature>
<evidence type="ECO:0000256" key="4">
    <source>
        <dbReference type="ARBA" id="ARBA00023163"/>
    </source>
</evidence>
<dbReference type="CDD" id="cd00090">
    <property type="entry name" value="HTH_ARSR"/>
    <property type="match status" value="1"/>
</dbReference>
<dbReference type="PROSITE" id="PS00519">
    <property type="entry name" value="HTH_ASNC_1"/>
    <property type="match status" value="1"/>
</dbReference>
<dbReference type="InterPro" id="IPR019885">
    <property type="entry name" value="Tscrpt_reg_HTH_AsnC-type_CS"/>
</dbReference>
<dbReference type="EMBL" id="JBHSWE010000001">
    <property type="protein sequence ID" value="MFC6673042.1"/>
    <property type="molecule type" value="Genomic_DNA"/>
</dbReference>
<dbReference type="InterPro" id="IPR036390">
    <property type="entry name" value="WH_DNA-bd_sf"/>
</dbReference>
<gene>
    <name evidence="7" type="ORF">ACFQDL_25345</name>
</gene>
<keyword evidence="4" id="KW-0804">Transcription</keyword>
<evidence type="ECO:0000256" key="3">
    <source>
        <dbReference type="ARBA" id="ARBA00023159"/>
    </source>
</evidence>
<dbReference type="PROSITE" id="PS50956">
    <property type="entry name" value="HTH_ASNC_2"/>
    <property type="match status" value="1"/>
</dbReference>
<dbReference type="PRINTS" id="PR00033">
    <property type="entry name" value="HTHASNC"/>
</dbReference>
<dbReference type="InterPro" id="IPR019888">
    <property type="entry name" value="Tscrpt_reg_AsnC-like"/>
</dbReference>
<evidence type="ECO:0000313" key="7">
    <source>
        <dbReference type="EMBL" id="MFC6673042.1"/>
    </source>
</evidence>
<dbReference type="SUPFAM" id="SSF46785">
    <property type="entry name" value="Winged helix' DNA-binding domain"/>
    <property type="match status" value="1"/>
</dbReference>
<evidence type="ECO:0000313" key="8">
    <source>
        <dbReference type="Proteomes" id="UP001596422"/>
    </source>
</evidence>
<keyword evidence="2" id="KW-0238">DNA-binding</keyword>
<accession>A0ABW2A6A1</accession>
<dbReference type="Proteomes" id="UP001596422">
    <property type="component" value="Unassembled WGS sequence"/>
</dbReference>
<proteinExistence type="predicted"/>
<dbReference type="PANTHER" id="PTHR30154">
    <property type="entry name" value="LEUCINE-RESPONSIVE REGULATORY PROTEIN"/>
    <property type="match status" value="1"/>
</dbReference>
<dbReference type="InterPro" id="IPR036388">
    <property type="entry name" value="WH-like_DNA-bd_sf"/>
</dbReference>
<evidence type="ECO:0000256" key="2">
    <source>
        <dbReference type="ARBA" id="ARBA00023125"/>
    </source>
</evidence>
<dbReference type="InterPro" id="IPR011008">
    <property type="entry name" value="Dimeric_a/b-barrel"/>
</dbReference>
<keyword evidence="8" id="KW-1185">Reference proteome</keyword>
<dbReference type="PANTHER" id="PTHR30154:SF0">
    <property type="entry name" value="LEUCINE-RESPONSIVE REGULATORY PROTEIN"/>
    <property type="match status" value="1"/>
</dbReference>
<sequence>MYRKYLWSHPAPQKKRKLDRIDMNILRTLQFEGRISYTELADRVGLSTTPCMERVKRLEKDGYIEGYYARVNPEALGYSMLVFVEIALSYQSPDAFDRFNKAVATLPYILECHLVSGDSDYLLKARISDMTEYRELLGEMLLTLPGVKNSKSYIVMEEVKESLALPIDISKPRSY</sequence>